<dbReference type="AlphaFoldDB" id="A0A6A1UK41"/>
<dbReference type="Proteomes" id="UP000516437">
    <property type="component" value="Chromosome 2"/>
</dbReference>
<evidence type="ECO:0000313" key="2">
    <source>
        <dbReference type="EMBL" id="KAB1222369.1"/>
    </source>
</evidence>
<evidence type="ECO:0000313" key="1">
    <source>
        <dbReference type="EMBL" id="KAB1200167.1"/>
    </source>
</evidence>
<dbReference type="EMBL" id="RXIC02000020">
    <property type="protein sequence ID" value="KAB1222369.1"/>
    <property type="molecule type" value="Genomic_DNA"/>
</dbReference>
<accession>A0A6A1UK41</accession>
<organism evidence="1 3">
    <name type="scientific">Morella rubra</name>
    <name type="common">Chinese bayberry</name>
    <dbReference type="NCBI Taxonomy" id="262757"/>
    <lineage>
        <taxon>Eukaryota</taxon>
        <taxon>Viridiplantae</taxon>
        <taxon>Streptophyta</taxon>
        <taxon>Embryophyta</taxon>
        <taxon>Tracheophyta</taxon>
        <taxon>Spermatophyta</taxon>
        <taxon>Magnoliopsida</taxon>
        <taxon>eudicotyledons</taxon>
        <taxon>Gunneridae</taxon>
        <taxon>Pentapetalae</taxon>
        <taxon>rosids</taxon>
        <taxon>fabids</taxon>
        <taxon>Fagales</taxon>
        <taxon>Myricaceae</taxon>
        <taxon>Morella</taxon>
    </lineage>
</organism>
<reference evidence="1 3" key="2">
    <citation type="journal article" date="2019" name="Plant Biotechnol. J.">
        <title>The red bayberry genome and genetic basis of sex determination.</title>
        <authorList>
            <person name="Jia H.M."/>
            <person name="Jia H.J."/>
            <person name="Cai Q.L."/>
            <person name="Wang Y."/>
            <person name="Zhao H.B."/>
            <person name="Yang W.F."/>
            <person name="Wang G.Y."/>
            <person name="Li Y.H."/>
            <person name="Zhan D.L."/>
            <person name="Shen Y.T."/>
            <person name="Niu Q.F."/>
            <person name="Chang L."/>
            <person name="Qiu J."/>
            <person name="Zhao L."/>
            <person name="Xie H.B."/>
            <person name="Fu W.Y."/>
            <person name="Jin J."/>
            <person name="Li X.W."/>
            <person name="Jiao Y."/>
            <person name="Zhou C.C."/>
            <person name="Tu T."/>
            <person name="Chai C.Y."/>
            <person name="Gao J.L."/>
            <person name="Fan L.J."/>
            <person name="van de Weg E."/>
            <person name="Wang J.Y."/>
            <person name="Gao Z.S."/>
        </authorList>
    </citation>
    <scope>NUCLEOTIDE SEQUENCE [LARGE SCALE GENOMIC DNA]</scope>
    <source>
        <tissue evidence="1">Leaves</tissue>
    </source>
</reference>
<keyword evidence="3" id="KW-1185">Reference proteome</keyword>
<proteinExistence type="predicted"/>
<protein>
    <submittedName>
        <fullName evidence="1">Uncharacterized protein</fullName>
    </submittedName>
</protein>
<sequence length="106" mass="11975">MTEEYFGRNGVEQDTHFDAEQVTKVIVDHVSRVIDNVVCLEEEVGVPNQEDVRDQEVVALDEHNNLEGGLIAVENVTIDEFRREIFDAQEIVTAGDTLSDQEEECP</sequence>
<name>A0A6A1UK41_9ROSI</name>
<comment type="caution">
    <text evidence="1">The sequence shown here is derived from an EMBL/GenBank/DDBJ whole genome shotgun (WGS) entry which is preliminary data.</text>
</comment>
<reference evidence="1" key="1">
    <citation type="submission" date="2018-07" db="EMBL/GenBank/DDBJ databases">
        <authorList>
            <person name="Gao Z.-S."/>
            <person name="Jia H.-M."/>
            <person name="Jia H.-J."/>
            <person name="Cai Q.-L."/>
            <person name="Wang Y."/>
            <person name="Zhao H.-B."/>
        </authorList>
    </citation>
    <scope>NUCLEOTIDE SEQUENCE</scope>
    <source>
        <tissue evidence="1">Leaves</tissue>
    </source>
</reference>
<gene>
    <name evidence="1" type="ORF">CJ030_MR0G007928</name>
    <name evidence="2" type="ORF">CJ030_MR2G025503</name>
</gene>
<evidence type="ECO:0000313" key="3">
    <source>
        <dbReference type="Proteomes" id="UP000516437"/>
    </source>
</evidence>
<dbReference type="EMBL" id="RXIC02000209">
    <property type="protein sequence ID" value="KAB1200167.1"/>
    <property type="molecule type" value="Genomic_DNA"/>
</dbReference>
<reference evidence="1" key="3">
    <citation type="submission" date="2019-09" db="EMBL/GenBank/DDBJ databases">
        <authorList>
            <person name="Gao Z."/>
        </authorList>
    </citation>
    <scope>NUCLEOTIDE SEQUENCE</scope>
    <source>
        <tissue evidence="1">Leaves</tissue>
    </source>
</reference>